<dbReference type="AlphaFoldDB" id="A0A1I6TIU1"/>
<reference evidence="6" key="1">
    <citation type="submission" date="2016-10" db="EMBL/GenBank/DDBJ databases">
        <authorList>
            <person name="Varghese N."/>
            <person name="Submissions S."/>
        </authorList>
    </citation>
    <scope>NUCLEOTIDE SEQUENCE [LARGE SCALE GENOMIC DNA]</scope>
    <source>
        <strain evidence="6">DSM 45789</strain>
    </source>
</reference>
<keyword evidence="3" id="KW-0732">Signal</keyword>
<sequence>MRKAILLSLSFLIVVGAAAAGVVTWVHHEKYISTDNAKVSADTATVVVPKSGLVTKWSVEVGDTVEVGDKLGYEAAQATEEDAKTKDPRLAASKANQSMRLRNPSLMKAQLALKAKTAKPEKISLPSTLDGTVIGTSGQKGLVVAKGTPLALIADLKHPYIVAYIDEEDIEDVDKGQEVDVTLDADKGETFTGTVDEIGYEAGNKMTQQAIDNKASQGNKDRETQRVPVRIEVDELDNQFAIPGLNATVKIHK</sequence>
<organism evidence="5 6">
    <name type="scientific">Marininema halotolerans</name>
    <dbReference type="NCBI Taxonomy" id="1155944"/>
    <lineage>
        <taxon>Bacteria</taxon>
        <taxon>Bacillati</taxon>
        <taxon>Bacillota</taxon>
        <taxon>Bacilli</taxon>
        <taxon>Bacillales</taxon>
        <taxon>Thermoactinomycetaceae</taxon>
        <taxon>Marininema</taxon>
    </lineage>
</organism>
<protein>
    <submittedName>
        <fullName evidence="5">HlyD membrane-fusion protein of T1SS</fullName>
    </submittedName>
</protein>
<evidence type="ECO:0000259" key="4">
    <source>
        <dbReference type="Pfam" id="PF25963"/>
    </source>
</evidence>
<evidence type="ECO:0000256" key="3">
    <source>
        <dbReference type="SAM" id="SignalP"/>
    </source>
</evidence>
<dbReference type="Pfam" id="PF25963">
    <property type="entry name" value="Beta-barrel_AAEA"/>
    <property type="match status" value="1"/>
</dbReference>
<dbReference type="GO" id="GO:0030313">
    <property type="term" value="C:cell envelope"/>
    <property type="evidence" value="ECO:0007669"/>
    <property type="project" value="UniProtKB-SubCell"/>
</dbReference>
<proteinExistence type="predicted"/>
<dbReference type="InterPro" id="IPR058634">
    <property type="entry name" value="AaeA-lik-b-barrel"/>
</dbReference>
<dbReference type="RefSeq" id="WP_176392077.1">
    <property type="nucleotide sequence ID" value="NZ_FPAA01000010.1"/>
</dbReference>
<dbReference type="InterPro" id="IPR050465">
    <property type="entry name" value="UPF0194_transport"/>
</dbReference>
<name>A0A1I6TIU1_9BACL</name>
<dbReference type="PANTHER" id="PTHR32347">
    <property type="entry name" value="EFFLUX SYSTEM COMPONENT YKNX-RELATED"/>
    <property type="match status" value="1"/>
</dbReference>
<gene>
    <name evidence="5" type="ORF">SAMN05444972_11046</name>
</gene>
<evidence type="ECO:0000313" key="5">
    <source>
        <dbReference type="EMBL" id="SFS89095.1"/>
    </source>
</evidence>
<accession>A0A1I6TIU1</accession>
<dbReference type="Gene3D" id="2.40.30.170">
    <property type="match status" value="1"/>
</dbReference>
<feature type="chain" id="PRO_5009304015" evidence="3">
    <location>
        <begin position="20"/>
        <end position="253"/>
    </location>
</feature>
<dbReference type="EMBL" id="FPAA01000010">
    <property type="protein sequence ID" value="SFS89095.1"/>
    <property type="molecule type" value="Genomic_DNA"/>
</dbReference>
<evidence type="ECO:0000256" key="1">
    <source>
        <dbReference type="ARBA" id="ARBA00004196"/>
    </source>
</evidence>
<keyword evidence="2" id="KW-0175">Coiled coil</keyword>
<dbReference type="Gene3D" id="2.40.50.100">
    <property type="match status" value="1"/>
</dbReference>
<dbReference type="Proteomes" id="UP000198660">
    <property type="component" value="Unassembled WGS sequence"/>
</dbReference>
<comment type="subcellular location">
    <subcellularLocation>
        <location evidence="1">Cell envelope</location>
    </subcellularLocation>
</comment>
<feature type="signal peptide" evidence="3">
    <location>
        <begin position="1"/>
        <end position="19"/>
    </location>
</feature>
<evidence type="ECO:0000256" key="2">
    <source>
        <dbReference type="ARBA" id="ARBA00023054"/>
    </source>
</evidence>
<dbReference type="GO" id="GO:0055085">
    <property type="term" value="P:transmembrane transport"/>
    <property type="evidence" value="ECO:0007669"/>
    <property type="project" value="InterPro"/>
</dbReference>
<keyword evidence="6" id="KW-1185">Reference proteome</keyword>
<evidence type="ECO:0000313" key="6">
    <source>
        <dbReference type="Proteomes" id="UP000198660"/>
    </source>
</evidence>
<dbReference type="SUPFAM" id="SSF111369">
    <property type="entry name" value="HlyD-like secretion proteins"/>
    <property type="match status" value="1"/>
</dbReference>
<feature type="domain" description="p-hydroxybenzoic acid efflux pump subunit AaeA-like beta-barrel" evidence="4">
    <location>
        <begin position="160"/>
        <end position="252"/>
    </location>
</feature>
<dbReference type="PANTHER" id="PTHR32347:SF23">
    <property type="entry name" value="BLL5650 PROTEIN"/>
    <property type="match status" value="1"/>
</dbReference>